<evidence type="ECO:0000256" key="5">
    <source>
        <dbReference type="ARBA" id="ARBA00022723"/>
    </source>
</evidence>
<dbReference type="GO" id="GO:0031071">
    <property type="term" value="F:cysteine desulfurase activity"/>
    <property type="evidence" value="ECO:0007669"/>
    <property type="project" value="UniProtKB-EC"/>
</dbReference>
<name>A0A3E0JCV0_9BACI</name>
<dbReference type="PANTHER" id="PTHR11601">
    <property type="entry name" value="CYSTEINE DESULFURYLASE FAMILY MEMBER"/>
    <property type="match status" value="1"/>
</dbReference>
<keyword evidence="8" id="KW-0411">Iron-sulfur</keyword>
<comment type="cofactor">
    <cofactor evidence="1 10">
        <name>pyridoxal 5'-phosphate</name>
        <dbReference type="ChEBI" id="CHEBI:597326"/>
    </cofactor>
</comment>
<evidence type="ECO:0000313" key="12">
    <source>
        <dbReference type="EMBL" id="REJ10680.1"/>
    </source>
</evidence>
<dbReference type="Proteomes" id="UP000256305">
    <property type="component" value="Unassembled WGS sequence"/>
</dbReference>
<dbReference type="GO" id="GO:0051536">
    <property type="term" value="F:iron-sulfur cluster binding"/>
    <property type="evidence" value="ECO:0007669"/>
    <property type="project" value="UniProtKB-KW"/>
</dbReference>
<evidence type="ECO:0000256" key="3">
    <source>
        <dbReference type="ARBA" id="ARBA00012239"/>
    </source>
</evidence>
<accession>A0A3E0JCV0</accession>
<dbReference type="FunFam" id="3.40.640.10:FF:000084">
    <property type="entry name" value="IscS-like cysteine desulfurase"/>
    <property type="match status" value="1"/>
</dbReference>
<dbReference type="EMBL" id="QUAE01000002">
    <property type="protein sequence ID" value="REJ10680.1"/>
    <property type="molecule type" value="Genomic_DNA"/>
</dbReference>
<dbReference type="Gene3D" id="3.40.640.10">
    <property type="entry name" value="Type I PLP-dependent aspartate aminotransferase-like (Major domain)"/>
    <property type="match status" value="1"/>
</dbReference>
<feature type="domain" description="Aminotransferase class V" evidence="11">
    <location>
        <begin position="4"/>
        <end position="365"/>
    </location>
</feature>
<dbReference type="NCBIfam" id="NF002806">
    <property type="entry name" value="PRK02948.1"/>
    <property type="match status" value="1"/>
</dbReference>
<keyword evidence="6" id="KW-0663">Pyridoxal phosphate</keyword>
<evidence type="ECO:0000256" key="10">
    <source>
        <dbReference type="RuleBase" id="RU004504"/>
    </source>
</evidence>
<dbReference type="RefSeq" id="WP_115822530.1">
    <property type="nucleotide sequence ID" value="NZ_QUAE01000002.1"/>
</dbReference>
<dbReference type="PIRSF" id="PIRSF005572">
    <property type="entry name" value="NifS"/>
    <property type="match status" value="1"/>
</dbReference>
<evidence type="ECO:0000256" key="7">
    <source>
        <dbReference type="ARBA" id="ARBA00023004"/>
    </source>
</evidence>
<comment type="similarity">
    <text evidence="2">Belongs to the class-V pyridoxal-phosphate-dependent aminotransferase family. NifS/IscS subfamily.</text>
</comment>
<dbReference type="Pfam" id="PF00266">
    <property type="entry name" value="Aminotran_5"/>
    <property type="match status" value="1"/>
</dbReference>
<proteinExistence type="inferred from homology"/>
<evidence type="ECO:0000256" key="1">
    <source>
        <dbReference type="ARBA" id="ARBA00001933"/>
    </source>
</evidence>
<dbReference type="InterPro" id="IPR015422">
    <property type="entry name" value="PyrdxlP-dep_Trfase_small"/>
</dbReference>
<evidence type="ECO:0000256" key="8">
    <source>
        <dbReference type="ARBA" id="ARBA00023014"/>
    </source>
</evidence>
<dbReference type="GO" id="GO:0046872">
    <property type="term" value="F:metal ion binding"/>
    <property type="evidence" value="ECO:0007669"/>
    <property type="project" value="UniProtKB-KW"/>
</dbReference>
<dbReference type="InterPro" id="IPR016454">
    <property type="entry name" value="Cysteine_dSase"/>
</dbReference>
<reference evidence="12 13" key="1">
    <citation type="submission" date="2018-08" db="EMBL/GenBank/DDBJ databases">
        <title>Genome sequence of Halobacillus trueperi KCTC 3686.</title>
        <authorList>
            <person name="Cho K.H."/>
            <person name="Kwak M.-J."/>
            <person name="Kim B.-Y."/>
            <person name="Chun J."/>
        </authorList>
    </citation>
    <scope>NUCLEOTIDE SEQUENCE [LARGE SCALE GENOMIC DNA]</scope>
    <source>
        <strain evidence="12 13">KCTC 3686</strain>
    </source>
</reference>
<keyword evidence="7" id="KW-0408">Iron</keyword>
<evidence type="ECO:0000256" key="6">
    <source>
        <dbReference type="ARBA" id="ARBA00022898"/>
    </source>
</evidence>
<evidence type="ECO:0000313" key="13">
    <source>
        <dbReference type="Proteomes" id="UP000256305"/>
    </source>
</evidence>
<keyword evidence="5" id="KW-0479">Metal-binding</keyword>
<dbReference type="EC" id="2.8.1.7" evidence="3"/>
<dbReference type="SUPFAM" id="SSF53383">
    <property type="entry name" value="PLP-dependent transferases"/>
    <property type="match status" value="1"/>
</dbReference>
<evidence type="ECO:0000256" key="2">
    <source>
        <dbReference type="ARBA" id="ARBA00006490"/>
    </source>
</evidence>
<evidence type="ECO:0000259" key="11">
    <source>
        <dbReference type="Pfam" id="PF00266"/>
    </source>
</evidence>
<keyword evidence="4" id="KW-0808">Transferase</keyword>
<dbReference type="InterPro" id="IPR015421">
    <property type="entry name" value="PyrdxlP-dep_Trfase_major"/>
</dbReference>
<evidence type="ECO:0000256" key="4">
    <source>
        <dbReference type="ARBA" id="ARBA00022679"/>
    </source>
</evidence>
<keyword evidence="13" id="KW-1185">Reference proteome</keyword>
<organism evidence="12 13">
    <name type="scientific">Halobacillus trueperi</name>
    <dbReference type="NCBI Taxonomy" id="156205"/>
    <lineage>
        <taxon>Bacteria</taxon>
        <taxon>Bacillati</taxon>
        <taxon>Bacillota</taxon>
        <taxon>Bacilli</taxon>
        <taxon>Bacillales</taxon>
        <taxon>Bacillaceae</taxon>
        <taxon>Halobacillus</taxon>
    </lineage>
</organism>
<dbReference type="PROSITE" id="PS00595">
    <property type="entry name" value="AA_TRANSFER_CLASS_5"/>
    <property type="match status" value="1"/>
</dbReference>
<comment type="caution">
    <text evidence="12">The sequence shown here is derived from an EMBL/GenBank/DDBJ whole genome shotgun (WGS) entry which is preliminary data.</text>
</comment>
<dbReference type="InterPro" id="IPR020578">
    <property type="entry name" value="Aminotrans_V_PyrdxlP_BS"/>
</dbReference>
<gene>
    <name evidence="12" type="ORF">DYE48_04155</name>
</gene>
<protein>
    <recommendedName>
        <fullName evidence="3">cysteine desulfurase</fullName>
        <ecNumber evidence="3">2.8.1.7</ecNumber>
    </recommendedName>
</protein>
<dbReference type="Gene3D" id="1.10.260.50">
    <property type="match status" value="1"/>
</dbReference>
<dbReference type="InterPro" id="IPR000192">
    <property type="entry name" value="Aminotrans_V_dom"/>
</dbReference>
<sequence length="379" mass="41707">MKSIYLDHAATSPVHPKVIEEMMPVYKDVFGNPSSVHQFGRKARRILDEGRRRIAHGLGANEKEIVFTSGGTEADNLAIIGTVRANRSKGKHIITTSIEHHATLHAVEYLESQDFEVTYLPVDEDGTVKVDDLKGALREDTILVSIMMVNNETGAIQPIEEIAAVLKDHQAYFHSDIVQAYGLMDIDVSHLGVDLMAVSGHKINGPKGIGFLYIREGTVIESLQYGGEQERKRRAGTENIPAVQGLKTAVEIMEAERSTYKEKYLHYKQLFLQTLEEENISCEVNGSHEKTIESIVNISFPGMNVETLLTNFDLSGIAASSGSACTAGSVEPSHVLSAMFGSDHPKTTNSIRFSFGLANNEEDITEAARRVSQIIKRLA</sequence>
<dbReference type="Gene3D" id="3.90.1150.10">
    <property type="entry name" value="Aspartate Aminotransferase, domain 1"/>
    <property type="match status" value="1"/>
</dbReference>
<evidence type="ECO:0000256" key="9">
    <source>
        <dbReference type="ARBA" id="ARBA00050776"/>
    </source>
</evidence>
<dbReference type="InterPro" id="IPR015424">
    <property type="entry name" value="PyrdxlP-dep_Trfase"/>
</dbReference>
<comment type="catalytic activity">
    <reaction evidence="9">
        <text>(sulfur carrier)-H + L-cysteine = (sulfur carrier)-SH + L-alanine</text>
        <dbReference type="Rhea" id="RHEA:43892"/>
        <dbReference type="Rhea" id="RHEA-COMP:14737"/>
        <dbReference type="Rhea" id="RHEA-COMP:14739"/>
        <dbReference type="ChEBI" id="CHEBI:29917"/>
        <dbReference type="ChEBI" id="CHEBI:35235"/>
        <dbReference type="ChEBI" id="CHEBI:57972"/>
        <dbReference type="ChEBI" id="CHEBI:64428"/>
        <dbReference type="EC" id="2.8.1.7"/>
    </reaction>
</comment>
<dbReference type="PANTHER" id="PTHR11601:SF34">
    <property type="entry name" value="CYSTEINE DESULFURASE"/>
    <property type="match status" value="1"/>
</dbReference>
<dbReference type="AlphaFoldDB" id="A0A3E0JCV0"/>